<dbReference type="Proteomes" id="UP000233556">
    <property type="component" value="Unassembled WGS sequence"/>
</dbReference>
<sequence length="235" mass="26193">MFSLEKRRLRGDLIALYNYLKGGCREDSLRNEDCLRRDRRHLTKQGNNVFAKWFANSVRRALNKSGQDAVGLLGHLGTLLAYVQPAVNQHPQVLFCQAALQTLCPKPVVLHGVVVTQVQDSALGLVEPHPIGLSPLIQPVQIPLQSLSTLQQVDTPTQLGVICELPEGALERLIQVIDKDVKENWPQYRALWDATCDWPPTGFNSIHQHTLGPALQPVFNPVESTPIQAMDSQFL</sequence>
<dbReference type="EMBL" id="KZ505778">
    <property type="protein sequence ID" value="PKU45126.1"/>
    <property type="molecule type" value="Genomic_DNA"/>
</dbReference>
<dbReference type="AlphaFoldDB" id="A0A2I0UGF2"/>
<protein>
    <submittedName>
        <fullName evidence="1">Uncharacterized protein</fullName>
    </submittedName>
</protein>
<evidence type="ECO:0000313" key="1">
    <source>
        <dbReference type="EMBL" id="PKU45126.1"/>
    </source>
</evidence>
<proteinExistence type="predicted"/>
<keyword evidence="2" id="KW-1185">Reference proteome</keyword>
<gene>
    <name evidence="1" type="ORF">llap_4577</name>
</gene>
<name>A0A2I0UGF2_LIMLA</name>
<accession>A0A2I0UGF2</accession>
<reference evidence="2" key="2">
    <citation type="submission" date="2017-12" db="EMBL/GenBank/DDBJ databases">
        <title>Genome sequence of the Bar-tailed Godwit (Limosa lapponica baueri).</title>
        <authorList>
            <person name="Lima N.C.B."/>
            <person name="Parody-Merino A.M."/>
            <person name="Battley P.F."/>
            <person name="Fidler A.E."/>
            <person name="Prosdocimi F."/>
        </authorList>
    </citation>
    <scope>NUCLEOTIDE SEQUENCE [LARGE SCALE GENOMIC DNA]</scope>
</reference>
<evidence type="ECO:0000313" key="2">
    <source>
        <dbReference type="Proteomes" id="UP000233556"/>
    </source>
</evidence>
<reference evidence="2" key="1">
    <citation type="submission" date="2017-11" db="EMBL/GenBank/DDBJ databases">
        <authorList>
            <person name="Lima N.C."/>
            <person name="Parody-Merino A.M."/>
            <person name="Battley P.F."/>
            <person name="Fidler A.E."/>
            <person name="Prosdocimi F."/>
        </authorList>
    </citation>
    <scope>NUCLEOTIDE SEQUENCE [LARGE SCALE GENOMIC DNA]</scope>
</reference>
<organism evidence="1 2">
    <name type="scientific">Limosa lapponica baueri</name>
    <dbReference type="NCBI Taxonomy" id="1758121"/>
    <lineage>
        <taxon>Eukaryota</taxon>
        <taxon>Metazoa</taxon>
        <taxon>Chordata</taxon>
        <taxon>Craniata</taxon>
        <taxon>Vertebrata</taxon>
        <taxon>Euteleostomi</taxon>
        <taxon>Archelosauria</taxon>
        <taxon>Archosauria</taxon>
        <taxon>Dinosauria</taxon>
        <taxon>Saurischia</taxon>
        <taxon>Theropoda</taxon>
        <taxon>Coelurosauria</taxon>
        <taxon>Aves</taxon>
        <taxon>Neognathae</taxon>
        <taxon>Neoaves</taxon>
        <taxon>Charadriiformes</taxon>
        <taxon>Scolopacidae</taxon>
        <taxon>Limosa</taxon>
    </lineage>
</organism>